<evidence type="ECO:0000256" key="5">
    <source>
        <dbReference type="ARBA" id="ARBA00022989"/>
    </source>
</evidence>
<evidence type="ECO:0000256" key="7">
    <source>
        <dbReference type="SAM" id="MobiDB-lite"/>
    </source>
</evidence>
<comment type="caution">
    <text evidence="9">The sequence shown here is derived from an EMBL/GenBank/DDBJ whole genome shotgun (WGS) entry which is preliminary data.</text>
</comment>
<feature type="region of interest" description="Disordered" evidence="7">
    <location>
        <begin position="424"/>
        <end position="451"/>
    </location>
</feature>
<evidence type="ECO:0000256" key="8">
    <source>
        <dbReference type="SAM" id="Phobius"/>
    </source>
</evidence>
<feature type="transmembrane region" description="Helical" evidence="8">
    <location>
        <begin position="130"/>
        <end position="149"/>
    </location>
</feature>
<evidence type="ECO:0000256" key="1">
    <source>
        <dbReference type="ARBA" id="ARBA00004141"/>
    </source>
</evidence>
<gene>
    <name evidence="9" type="ORF">ODALV1_LOCUS2167</name>
</gene>
<feature type="transmembrane region" description="Helical" evidence="8">
    <location>
        <begin position="282"/>
        <end position="301"/>
    </location>
</feature>
<name>A0ABP1PR02_9HEXA</name>
<keyword evidence="6 8" id="KW-0472">Membrane</keyword>
<sequence length="468" mass="53454">MSQYGMVPDEPRTQSQQPLDSVCINGANEGCLRSMEYLQRIVKSLLRQMNVHSHNFGPGEAITIDLQAEIKFDDYIVLTKFMKSKHESDKYLHRIDEIMSNFIRVVDHSSSRFDFVDTIVNFPAFYSLKFWIILLTSMVIGSLIVMLLVKAFYTPKVTVQLTYGFLIIFIVSCVWTFSHLYEDKKAEVMAHMIQSNDAPPNDCRYQDFGILDSIWYYLRVKLGKYPDECVEYYSKAMTDPFWKVNPMQAISKSVAFFIFEPLGYIGGKLGAFYYGIIKDLPLFWQPILFVTAVFFTILLIYGPFRISTPLLSIEPAWRPHMPALDPGQTVHAIGHQRIRNEIMERPDGPIIKSIRNASTDMDGFHEYLTDEGTDELEIIGPFARFKLEENYSREPSTSRSSVNEIKVKVKDGDAASNVTTILDSIQKTDDPDSQPGEIKSHSIVVGEKPPDEKLEDEVEVILSKSLVP</sequence>
<comment type="subcellular location">
    <subcellularLocation>
        <location evidence="1">Membrane</location>
        <topology evidence="1">Multi-pass membrane protein</topology>
    </subcellularLocation>
</comment>
<dbReference type="PANTHER" id="PTHR34093">
    <property type="entry name" value="CHLORIDE CHANNEL CLIC-LIKE PROTEIN 1"/>
    <property type="match status" value="1"/>
</dbReference>
<accession>A0ABP1PR02</accession>
<evidence type="ECO:0000256" key="4">
    <source>
        <dbReference type="ARBA" id="ARBA00022692"/>
    </source>
</evidence>
<keyword evidence="4 8" id="KW-0812">Transmembrane</keyword>
<organism evidence="9 10">
    <name type="scientific">Orchesella dallaii</name>
    <dbReference type="NCBI Taxonomy" id="48710"/>
    <lineage>
        <taxon>Eukaryota</taxon>
        <taxon>Metazoa</taxon>
        <taxon>Ecdysozoa</taxon>
        <taxon>Arthropoda</taxon>
        <taxon>Hexapoda</taxon>
        <taxon>Collembola</taxon>
        <taxon>Entomobryomorpha</taxon>
        <taxon>Entomobryoidea</taxon>
        <taxon>Orchesellidae</taxon>
        <taxon>Orchesellinae</taxon>
        <taxon>Orchesella</taxon>
    </lineage>
</organism>
<dbReference type="Proteomes" id="UP001642540">
    <property type="component" value="Unassembled WGS sequence"/>
</dbReference>
<evidence type="ECO:0000256" key="2">
    <source>
        <dbReference type="ARBA" id="ARBA00005944"/>
    </source>
</evidence>
<feature type="transmembrane region" description="Helical" evidence="8">
    <location>
        <begin position="161"/>
        <end position="181"/>
    </location>
</feature>
<evidence type="ECO:0000313" key="9">
    <source>
        <dbReference type="EMBL" id="CAL8072434.1"/>
    </source>
</evidence>
<keyword evidence="10" id="KW-1185">Reference proteome</keyword>
<comment type="similarity">
    <text evidence="2">Belongs to the chloride channel MCLC family.</text>
</comment>
<proteinExistence type="inferred from homology"/>
<protein>
    <recommendedName>
        <fullName evidence="3">Chloride channel CLIC-like protein 1</fullName>
    </recommendedName>
</protein>
<keyword evidence="5 8" id="KW-1133">Transmembrane helix</keyword>
<reference evidence="9 10" key="1">
    <citation type="submission" date="2024-08" db="EMBL/GenBank/DDBJ databases">
        <authorList>
            <person name="Cucini C."/>
            <person name="Frati F."/>
        </authorList>
    </citation>
    <scope>NUCLEOTIDE SEQUENCE [LARGE SCALE GENOMIC DNA]</scope>
</reference>
<evidence type="ECO:0000256" key="3">
    <source>
        <dbReference type="ARBA" id="ARBA00015571"/>
    </source>
</evidence>
<evidence type="ECO:0000313" key="10">
    <source>
        <dbReference type="Proteomes" id="UP001642540"/>
    </source>
</evidence>
<feature type="transmembrane region" description="Helical" evidence="8">
    <location>
        <begin position="254"/>
        <end position="276"/>
    </location>
</feature>
<evidence type="ECO:0000256" key="6">
    <source>
        <dbReference type="ARBA" id="ARBA00023136"/>
    </source>
</evidence>
<dbReference type="InterPro" id="IPR009231">
    <property type="entry name" value="Chloride_chnl_CLIC-like"/>
</dbReference>
<dbReference type="PANTHER" id="PTHR34093:SF1">
    <property type="entry name" value="CHLORIDE CHANNEL CLIC-LIKE PROTEIN 1"/>
    <property type="match status" value="1"/>
</dbReference>
<dbReference type="Pfam" id="PF05934">
    <property type="entry name" value="MCLC"/>
    <property type="match status" value="1"/>
</dbReference>
<dbReference type="EMBL" id="CAXLJM020000007">
    <property type="protein sequence ID" value="CAL8072434.1"/>
    <property type="molecule type" value="Genomic_DNA"/>
</dbReference>